<reference evidence="2" key="1">
    <citation type="submission" date="2021-03" db="EMBL/GenBank/DDBJ databases">
        <title>Antimicrobial resistance genes in bacteria isolated from Japanese honey, and their potential for conferring macrolide and lincosamide resistance in the American foulbrood pathogen Paenibacillus larvae.</title>
        <authorList>
            <person name="Okamoto M."/>
            <person name="Kumagai M."/>
            <person name="Kanamori H."/>
            <person name="Takamatsu D."/>
        </authorList>
    </citation>
    <scope>NUCLEOTIDE SEQUENCE</scope>
    <source>
        <strain evidence="2">J27TS8</strain>
    </source>
</reference>
<gene>
    <name evidence="2" type="ORF">J27TS8_05510</name>
</gene>
<feature type="transmembrane region" description="Helical" evidence="1">
    <location>
        <begin position="12"/>
        <end position="34"/>
    </location>
</feature>
<name>A0A920BS21_9BACI</name>
<dbReference type="EMBL" id="BORC01000001">
    <property type="protein sequence ID" value="GIN60558.1"/>
    <property type="molecule type" value="Genomic_DNA"/>
</dbReference>
<dbReference type="AlphaFoldDB" id="A0A920BS21"/>
<keyword evidence="1" id="KW-0812">Transmembrane</keyword>
<organism evidence="2 3">
    <name type="scientific">Robertmurraya siralis</name>
    <dbReference type="NCBI Taxonomy" id="77777"/>
    <lineage>
        <taxon>Bacteria</taxon>
        <taxon>Bacillati</taxon>
        <taxon>Bacillota</taxon>
        <taxon>Bacilli</taxon>
        <taxon>Bacillales</taxon>
        <taxon>Bacillaceae</taxon>
        <taxon>Robertmurraya</taxon>
    </lineage>
</organism>
<protein>
    <submittedName>
        <fullName evidence="2">Competence protein ComG</fullName>
    </submittedName>
</protein>
<dbReference type="Proteomes" id="UP000682111">
    <property type="component" value="Unassembled WGS sequence"/>
</dbReference>
<comment type="caution">
    <text evidence="2">The sequence shown here is derived from an EMBL/GenBank/DDBJ whole genome shotgun (WGS) entry which is preliminary data.</text>
</comment>
<keyword evidence="1" id="KW-1133">Transmembrane helix</keyword>
<evidence type="ECO:0000256" key="1">
    <source>
        <dbReference type="SAM" id="Phobius"/>
    </source>
</evidence>
<dbReference type="NCBIfam" id="NF041002">
    <property type="entry name" value="pilin_ComGF"/>
    <property type="match status" value="1"/>
</dbReference>
<dbReference type="InterPro" id="IPR016977">
    <property type="entry name" value="ComGF"/>
</dbReference>
<evidence type="ECO:0000313" key="3">
    <source>
        <dbReference type="Proteomes" id="UP000682111"/>
    </source>
</evidence>
<keyword evidence="3" id="KW-1185">Reference proteome</keyword>
<dbReference type="Pfam" id="PF15980">
    <property type="entry name" value="ComGF"/>
    <property type="match status" value="1"/>
</dbReference>
<dbReference type="OrthoDB" id="2361316at2"/>
<accession>A0A920BS21</accession>
<keyword evidence="1" id="KW-0472">Membrane</keyword>
<evidence type="ECO:0000313" key="2">
    <source>
        <dbReference type="EMBL" id="GIN60558.1"/>
    </source>
</evidence>
<proteinExistence type="predicted"/>
<sequence>MSESGFTMLEMLFSFSIFCLMISFLPLLFQIIFYDHAVEARIQKMEWELFISQTKKDIQSSDHVEVVNGELILIKGEESISYQKYQNVLRKQVNRKGHEVVLQNVASVTFSKEENAITIEVKDLFHHFNQATIFSFISSVENGVEEE</sequence>